<dbReference type="SUPFAM" id="SSF52047">
    <property type="entry name" value="RNI-like"/>
    <property type="match status" value="1"/>
</dbReference>
<accession>A0A9N9DZG3</accession>
<evidence type="ECO:0000313" key="2">
    <source>
        <dbReference type="Proteomes" id="UP000789570"/>
    </source>
</evidence>
<reference evidence="1" key="1">
    <citation type="submission" date="2021-06" db="EMBL/GenBank/DDBJ databases">
        <authorList>
            <person name="Kallberg Y."/>
            <person name="Tangrot J."/>
            <person name="Rosling A."/>
        </authorList>
    </citation>
    <scope>NUCLEOTIDE SEQUENCE</scope>
    <source>
        <strain evidence="1">UK204</strain>
    </source>
</reference>
<proteinExistence type="predicted"/>
<evidence type="ECO:0000313" key="1">
    <source>
        <dbReference type="EMBL" id="CAG8654162.1"/>
    </source>
</evidence>
<dbReference type="InterPro" id="IPR032675">
    <property type="entry name" value="LRR_dom_sf"/>
</dbReference>
<protein>
    <submittedName>
        <fullName evidence="1">9545_t:CDS:1</fullName>
    </submittedName>
</protein>
<dbReference type="OrthoDB" id="2325256at2759"/>
<keyword evidence="2" id="KW-1185">Reference proteome</keyword>
<dbReference type="EMBL" id="CAJVPQ010004564">
    <property type="protein sequence ID" value="CAG8654162.1"/>
    <property type="molecule type" value="Genomic_DNA"/>
</dbReference>
<comment type="caution">
    <text evidence="1">The sequence shown here is derived from an EMBL/GenBank/DDBJ whole genome shotgun (WGS) entry which is preliminary data.</text>
</comment>
<dbReference type="Proteomes" id="UP000789570">
    <property type="component" value="Unassembled WGS sequence"/>
</dbReference>
<dbReference type="Gene3D" id="3.80.10.10">
    <property type="entry name" value="Ribonuclease Inhibitor"/>
    <property type="match status" value="1"/>
</dbReference>
<name>A0A9N9DZG3_9GLOM</name>
<dbReference type="AlphaFoldDB" id="A0A9N9DZG3"/>
<organism evidence="1 2">
    <name type="scientific">Funneliformis caledonium</name>
    <dbReference type="NCBI Taxonomy" id="1117310"/>
    <lineage>
        <taxon>Eukaryota</taxon>
        <taxon>Fungi</taxon>
        <taxon>Fungi incertae sedis</taxon>
        <taxon>Mucoromycota</taxon>
        <taxon>Glomeromycotina</taxon>
        <taxon>Glomeromycetes</taxon>
        <taxon>Glomerales</taxon>
        <taxon>Glomeraceae</taxon>
        <taxon>Funneliformis</taxon>
    </lineage>
</organism>
<sequence>MARLTHDCLLIVFKELKKDIRSLFSCLLVNRLWCETAVPILWKNPWALFQHHSITNNYESLYNTIISLLPQESKDFLIQNNIDLPSSYPKPLINYIRFFQHLDDKAMMHMSGSLIFIYSQTKFHIFLIEQEILKMIMSQSQRLKNLSLKTCKLKHFHYFSGATECLKNLVVFECNIEIDPSIFYGLAQICHKIKKLYVYNCYKDNDGLISLIEVQKKLQHFTCEFNSYMEFDYPPCRGIENALIKQANSLISFNSQGQLTLYHLIYKKLVNLRYLKVFELSPYPEQEYRLKAAIMPNLQKLHMNYFSLPTIIKIIESTKGNLKEIRIESEQGFSKENTTRLIQAISKNCPNLMFTTILCYGGDDDNVKELEKLFSACSKLEKIVLVHDYFNTDAEDYDDELLNVLVKHAPLNLISLKLECFKFSTKNLERFFKRWKEGRRHSLSIYNLNVVYEDCFLFNDEQIKLVNKYEKEGVIKEFKEIDSDYERFVDWEL</sequence>
<gene>
    <name evidence="1" type="ORF">FCALED_LOCUS11223</name>
</gene>